<dbReference type="AlphaFoldDB" id="A0A0B1ZG00"/>
<dbReference type="Gene3D" id="3.20.20.30">
    <property type="entry name" value="Luciferase-like domain"/>
    <property type="match status" value="1"/>
</dbReference>
<dbReference type="OrthoDB" id="7239898at2"/>
<keyword evidence="1" id="KW-0560">Oxidoreductase</keyword>
<dbReference type="Pfam" id="PF00296">
    <property type="entry name" value="Bac_luciferase"/>
    <property type="match status" value="1"/>
</dbReference>
<evidence type="ECO:0000259" key="3">
    <source>
        <dbReference type="Pfam" id="PF00296"/>
    </source>
</evidence>
<dbReference type="RefSeq" id="WP_039290734.1">
    <property type="nucleotide sequence ID" value="NZ_JTDI01000031.1"/>
</dbReference>
<reference evidence="4 5" key="1">
    <citation type="submission" date="2014-10" db="EMBL/GenBank/DDBJ databases">
        <title>Genome sequence of Novosphingobium malaysiense MUSC 273(T).</title>
        <authorList>
            <person name="Lee L.-H."/>
        </authorList>
    </citation>
    <scope>NUCLEOTIDE SEQUENCE [LARGE SCALE GENOMIC DNA]</scope>
    <source>
        <strain evidence="4 5">MUSC 273</strain>
    </source>
</reference>
<evidence type="ECO:0000256" key="1">
    <source>
        <dbReference type="ARBA" id="ARBA00023002"/>
    </source>
</evidence>
<keyword evidence="5" id="KW-1185">Reference proteome</keyword>
<dbReference type="Proteomes" id="UP000031057">
    <property type="component" value="Unassembled WGS sequence"/>
</dbReference>
<dbReference type="GO" id="GO:0016705">
    <property type="term" value="F:oxidoreductase activity, acting on paired donors, with incorporation or reduction of molecular oxygen"/>
    <property type="evidence" value="ECO:0007669"/>
    <property type="project" value="InterPro"/>
</dbReference>
<dbReference type="GO" id="GO:0005829">
    <property type="term" value="C:cytosol"/>
    <property type="evidence" value="ECO:0007669"/>
    <property type="project" value="TreeGrafter"/>
</dbReference>
<name>A0A0B1ZG00_9SPHN</name>
<dbReference type="PANTHER" id="PTHR30137">
    <property type="entry name" value="LUCIFERASE-LIKE MONOOXYGENASE"/>
    <property type="match status" value="1"/>
</dbReference>
<comment type="caution">
    <text evidence="4">The sequence shown here is derived from an EMBL/GenBank/DDBJ whole genome shotgun (WGS) entry which is preliminary data.</text>
</comment>
<evidence type="ECO:0000256" key="2">
    <source>
        <dbReference type="ARBA" id="ARBA00023033"/>
    </source>
</evidence>
<feature type="non-terminal residue" evidence="4">
    <location>
        <position position="1"/>
    </location>
</feature>
<protein>
    <submittedName>
        <fullName evidence="4">Luciferase</fullName>
    </submittedName>
</protein>
<proteinExistence type="predicted"/>
<dbReference type="SUPFAM" id="SSF51679">
    <property type="entry name" value="Bacterial luciferase-like"/>
    <property type="match status" value="1"/>
</dbReference>
<keyword evidence="2" id="KW-0503">Monooxygenase</keyword>
<dbReference type="PANTHER" id="PTHR30137:SF8">
    <property type="entry name" value="BLR5498 PROTEIN"/>
    <property type="match status" value="1"/>
</dbReference>
<evidence type="ECO:0000313" key="5">
    <source>
        <dbReference type="Proteomes" id="UP000031057"/>
    </source>
</evidence>
<evidence type="ECO:0000313" key="4">
    <source>
        <dbReference type="EMBL" id="KHK88044.1"/>
    </source>
</evidence>
<organism evidence="4 5">
    <name type="scientific">Novosphingobium malaysiense</name>
    <dbReference type="NCBI Taxonomy" id="1348853"/>
    <lineage>
        <taxon>Bacteria</taxon>
        <taxon>Pseudomonadati</taxon>
        <taxon>Pseudomonadota</taxon>
        <taxon>Alphaproteobacteria</taxon>
        <taxon>Sphingomonadales</taxon>
        <taxon>Sphingomonadaceae</taxon>
        <taxon>Novosphingobium</taxon>
    </lineage>
</organism>
<dbReference type="InterPro" id="IPR050766">
    <property type="entry name" value="Bact_Lucif_Oxidored"/>
</dbReference>
<dbReference type="GO" id="GO:0004497">
    <property type="term" value="F:monooxygenase activity"/>
    <property type="evidence" value="ECO:0007669"/>
    <property type="project" value="UniProtKB-KW"/>
</dbReference>
<dbReference type="InterPro" id="IPR036661">
    <property type="entry name" value="Luciferase-like_sf"/>
</dbReference>
<gene>
    <name evidence="4" type="ORF">LK12_23375</name>
</gene>
<dbReference type="InterPro" id="IPR011251">
    <property type="entry name" value="Luciferase-like_dom"/>
</dbReference>
<sequence length="184" mass="19951">LDQIARAEEMGFGSVWLTEHHFCEDGYTPSPLVIAGAIGERTTSMRIGTNLIVLPLHDPVRIAEDAATLSLLTGGRFDLGVGIGYKRPEFEAFGRELKFRPSMLEDSCEIIRRGWSGQKVNYTGKRFSLGDLPITPAPESPPSLFIGGMAEPAIERVARIGDGFLSTGAIGLDTYIAALERNGK</sequence>
<feature type="non-terminal residue" evidence="4">
    <location>
        <position position="184"/>
    </location>
</feature>
<feature type="domain" description="Luciferase-like" evidence="3">
    <location>
        <begin position="2"/>
        <end position="180"/>
    </location>
</feature>
<dbReference type="EMBL" id="JTDI01000031">
    <property type="protein sequence ID" value="KHK88044.1"/>
    <property type="molecule type" value="Genomic_DNA"/>
</dbReference>
<accession>A0A0B1ZG00</accession>